<dbReference type="EMBL" id="CP002360">
    <property type="protein sequence ID" value="AEE96498.1"/>
    <property type="molecule type" value="Genomic_DNA"/>
</dbReference>
<reference evidence="14" key="1">
    <citation type="submission" date="2010-11" db="EMBL/GenBank/DDBJ databases">
        <title>The complete genome of Mahella australiensis DSM 15567.</title>
        <authorList>
            <consortium name="US DOE Joint Genome Institute (JGI-PGF)"/>
            <person name="Lucas S."/>
            <person name="Copeland A."/>
            <person name="Lapidus A."/>
            <person name="Bruce D."/>
            <person name="Goodwin L."/>
            <person name="Pitluck S."/>
            <person name="Kyrpides N."/>
            <person name="Mavromatis K."/>
            <person name="Pagani I."/>
            <person name="Ivanova N."/>
            <person name="Teshima H."/>
            <person name="Brettin T."/>
            <person name="Detter J.C."/>
            <person name="Han C."/>
            <person name="Tapia R."/>
            <person name="Land M."/>
            <person name="Hauser L."/>
            <person name="Markowitz V."/>
            <person name="Cheng J.-F."/>
            <person name="Hugenholtz P."/>
            <person name="Woyke T."/>
            <person name="Wu D."/>
            <person name="Spring S."/>
            <person name="Pukall R."/>
            <person name="Steenblock K."/>
            <person name="Schneider S."/>
            <person name="Klenk H.-P."/>
            <person name="Eisen J.A."/>
        </authorList>
    </citation>
    <scope>NUCLEOTIDE SEQUENCE [LARGE SCALE GENOMIC DNA]</scope>
    <source>
        <strain evidence="14">DSM 15567 / CIP 107919 / 50-1 BON</strain>
    </source>
</reference>
<comment type="cofactor">
    <cofactor evidence="12">
        <name>Mg(2+)</name>
        <dbReference type="ChEBI" id="CHEBI:18420"/>
    </cofactor>
</comment>
<reference evidence="13 14" key="2">
    <citation type="journal article" date="2011" name="Stand. Genomic Sci.">
        <title>Complete genome sequence of Mahella australiensis type strain (50-1 BON).</title>
        <authorList>
            <person name="Sikorski J."/>
            <person name="Teshima H."/>
            <person name="Nolan M."/>
            <person name="Lucas S."/>
            <person name="Hammon N."/>
            <person name="Deshpande S."/>
            <person name="Cheng J.F."/>
            <person name="Pitluck S."/>
            <person name="Liolios K."/>
            <person name="Pagani I."/>
            <person name="Ivanova N."/>
            <person name="Huntemann M."/>
            <person name="Mavromatis K."/>
            <person name="Ovchinikova G."/>
            <person name="Pati A."/>
            <person name="Tapia R."/>
            <person name="Han C."/>
            <person name="Goodwin L."/>
            <person name="Chen A."/>
            <person name="Palaniappan K."/>
            <person name="Land M."/>
            <person name="Hauser L."/>
            <person name="Ngatchou-Djao O.D."/>
            <person name="Rohde M."/>
            <person name="Pukall R."/>
            <person name="Spring S."/>
            <person name="Abt B."/>
            <person name="Goker M."/>
            <person name="Detter J.C."/>
            <person name="Woyke T."/>
            <person name="Bristow J."/>
            <person name="Markowitz V."/>
            <person name="Hugenholtz P."/>
            <person name="Eisen J.A."/>
            <person name="Kyrpides N.C."/>
            <person name="Klenk H.P."/>
            <person name="Lapidus A."/>
        </authorList>
    </citation>
    <scope>NUCLEOTIDE SEQUENCE [LARGE SCALE GENOMIC DNA]</scope>
    <source>
        <strain evidence="14">DSM 15567 / CIP 107919 / 50-1 BON</strain>
    </source>
</reference>
<evidence type="ECO:0000256" key="9">
    <source>
        <dbReference type="ARBA" id="ARBA00030169"/>
    </source>
</evidence>
<comment type="catalytic activity">
    <reaction evidence="11">
        <text>oxaloacetate + H(+) = pyruvate + CO2</text>
        <dbReference type="Rhea" id="RHEA:15641"/>
        <dbReference type="ChEBI" id="CHEBI:15361"/>
        <dbReference type="ChEBI" id="CHEBI:15378"/>
        <dbReference type="ChEBI" id="CHEBI:16452"/>
        <dbReference type="ChEBI" id="CHEBI:16526"/>
        <dbReference type="EC" id="4.1.1.112"/>
    </reaction>
</comment>
<dbReference type="SUPFAM" id="SSF89562">
    <property type="entry name" value="RraA-like"/>
    <property type="match status" value="1"/>
</dbReference>
<organism evidence="13 14">
    <name type="scientific">Mahella australiensis (strain DSM 15567 / CIP 107919 / 50-1 BON)</name>
    <dbReference type="NCBI Taxonomy" id="697281"/>
    <lineage>
        <taxon>Bacteria</taxon>
        <taxon>Bacillati</taxon>
        <taxon>Bacillota</taxon>
        <taxon>Clostridia</taxon>
        <taxon>Thermoanaerobacterales</taxon>
        <taxon>Thermoanaerobacterales Family IV. Incertae Sedis</taxon>
        <taxon>Mahella</taxon>
    </lineage>
</organism>
<evidence type="ECO:0000256" key="10">
    <source>
        <dbReference type="ARBA" id="ARBA00032305"/>
    </source>
</evidence>
<protein>
    <recommendedName>
        <fullName evidence="7">Putative 4-hydroxy-4-methyl-2-oxoglutarate aldolase</fullName>
        <ecNumber evidence="6">4.1.1.112</ecNumber>
        <ecNumber evidence="5">4.1.3.17</ecNumber>
    </recommendedName>
    <alternativeName>
        <fullName evidence="10">Oxaloacetate decarboxylase</fullName>
    </alternativeName>
    <alternativeName>
        <fullName evidence="9">RraA-like protein</fullName>
    </alternativeName>
</protein>
<dbReference type="EC" id="4.1.1.112" evidence="6"/>
<dbReference type="GO" id="GO:0046872">
    <property type="term" value="F:metal ion binding"/>
    <property type="evidence" value="ECO:0007669"/>
    <property type="project" value="UniProtKB-KW"/>
</dbReference>
<evidence type="ECO:0000256" key="12">
    <source>
        <dbReference type="PIRSR" id="PIRSR605493-1"/>
    </source>
</evidence>
<dbReference type="KEGG" id="mas:Mahau_1304"/>
<keyword evidence="12" id="KW-0460">Magnesium</keyword>
<dbReference type="PANTHER" id="PTHR33254">
    <property type="entry name" value="4-HYDROXY-4-METHYL-2-OXOGLUTARATE ALDOLASE 3-RELATED"/>
    <property type="match status" value="1"/>
</dbReference>
<dbReference type="eggNOG" id="COG0684">
    <property type="taxonomic scope" value="Bacteria"/>
</dbReference>
<dbReference type="EC" id="4.1.3.17" evidence="5"/>
<dbReference type="GO" id="GO:0008948">
    <property type="term" value="F:oxaloacetate decarboxylase activity"/>
    <property type="evidence" value="ECO:0007669"/>
    <property type="project" value="UniProtKB-EC"/>
</dbReference>
<dbReference type="Gene3D" id="3.50.30.40">
    <property type="entry name" value="Ribonuclease E inhibitor RraA/RraA-like"/>
    <property type="match status" value="1"/>
</dbReference>
<comment type="subunit">
    <text evidence="4">Homotrimer.</text>
</comment>
<dbReference type="Proteomes" id="UP000008457">
    <property type="component" value="Chromosome"/>
</dbReference>
<dbReference type="PANTHER" id="PTHR33254:SF16">
    <property type="entry name" value="BLR3842 PROTEIN"/>
    <property type="match status" value="1"/>
</dbReference>
<evidence type="ECO:0000256" key="7">
    <source>
        <dbReference type="ARBA" id="ARBA00016549"/>
    </source>
</evidence>
<comment type="catalytic activity">
    <reaction evidence="1">
        <text>4-hydroxy-4-methyl-2-oxoglutarate = 2 pyruvate</text>
        <dbReference type="Rhea" id="RHEA:22748"/>
        <dbReference type="ChEBI" id="CHEBI:15361"/>
        <dbReference type="ChEBI" id="CHEBI:58276"/>
        <dbReference type="EC" id="4.1.3.17"/>
    </reaction>
</comment>
<evidence type="ECO:0000313" key="13">
    <source>
        <dbReference type="EMBL" id="AEE96498.1"/>
    </source>
</evidence>
<dbReference type="OrthoDB" id="9784786at2"/>
<comment type="function">
    <text evidence="8">Catalyzes the aldol cleavage of 4-hydroxy-4-methyl-2-oxoglutarate (HMG) into 2 molecules of pyruvate. Also contains a secondary oxaloacetate (OAA) decarboxylase activity due to the common pyruvate enolate transition state formed following C-C bond cleavage in the retro-aldol and decarboxylation reactions.</text>
</comment>
<dbReference type="AlphaFoldDB" id="F3ZWQ5"/>
<keyword evidence="14" id="KW-1185">Reference proteome</keyword>
<evidence type="ECO:0000256" key="6">
    <source>
        <dbReference type="ARBA" id="ARBA00012947"/>
    </source>
</evidence>
<evidence type="ECO:0000313" key="14">
    <source>
        <dbReference type="Proteomes" id="UP000008457"/>
    </source>
</evidence>
<dbReference type="GO" id="GO:0047443">
    <property type="term" value="F:4-hydroxy-4-methyl-2-oxoglutarate aldolase activity"/>
    <property type="evidence" value="ECO:0007669"/>
    <property type="project" value="UniProtKB-EC"/>
</dbReference>
<dbReference type="InterPro" id="IPR036704">
    <property type="entry name" value="RraA/RraA-like_sf"/>
</dbReference>
<feature type="binding site" evidence="12">
    <location>
        <position position="138"/>
    </location>
    <ligand>
        <name>Mg(2+)</name>
        <dbReference type="ChEBI" id="CHEBI:18420"/>
    </ligand>
</feature>
<gene>
    <name evidence="13" type="ordered locus">Mahau_1304</name>
</gene>
<dbReference type="InterPro" id="IPR005493">
    <property type="entry name" value="RraA/RraA-like"/>
</dbReference>
<dbReference type="STRING" id="697281.Mahau_1304"/>
<sequence>MADMDIKERKEILEMYKDFRVTDVRDGMDWCGYHHYGTVHHSIRPLWRTKAIGFARTARYVPFEGPVPMVTGDKYTEWSNWYYGNVCTDNWSKDIIEGDFICLDICGLDVGLLGSNNTLACMNKGAVGFMLNGGGIRDTDEVILEKVPVWSKFVSQPMDQCRIRYCEKDIPIGIGGVAIYPGDLVVADGDGVIVVPQKIIYDVYKYAYQEMKGDKIARRNLYAQGGLPLDDTVDTDTLK</sequence>
<keyword evidence="12" id="KW-0479">Metal-binding</keyword>
<dbReference type="HOGENOM" id="CLU_072626_3_0_9"/>
<dbReference type="RefSeq" id="WP_013780928.1">
    <property type="nucleotide sequence ID" value="NC_015520.1"/>
</dbReference>
<accession>F3ZWQ5</accession>
<dbReference type="Pfam" id="PF03737">
    <property type="entry name" value="RraA-like"/>
    <property type="match status" value="1"/>
</dbReference>
<feature type="binding site" evidence="12">
    <location>
        <position position="137"/>
    </location>
    <ligand>
        <name>substrate</name>
    </ligand>
</feature>
<evidence type="ECO:0000256" key="4">
    <source>
        <dbReference type="ARBA" id="ARBA00011233"/>
    </source>
</evidence>
<evidence type="ECO:0000256" key="8">
    <source>
        <dbReference type="ARBA" id="ARBA00025046"/>
    </source>
</evidence>
<comment type="similarity">
    <text evidence="3">Belongs to the class II aldolase/RraA-like family.</text>
</comment>
<dbReference type="CDD" id="cd16841">
    <property type="entry name" value="RraA_family"/>
    <property type="match status" value="1"/>
</dbReference>
<proteinExistence type="inferred from homology"/>
<evidence type="ECO:0000256" key="11">
    <source>
        <dbReference type="ARBA" id="ARBA00047973"/>
    </source>
</evidence>
<evidence type="ECO:0000256" key="5">
    <source>
        <dbReference type="ARBA" id="ARBA00012213"/>
    </source>
</evidence>
<name>F3ZWQ5_MAHA5</name>
<evidence type="ECO:0000256" key="3">
    <source>
        <dbReference type="ARBA" id="ARBA00008621"/>
    </source>
</evidence>
<comment type="cofactor">
    <cofactor evidence="2">
        <name>a divalent metal cation</name>
        <dbReference type="ChEBI" id="CHEBI:60240"/>
    </cofactor>
</comment>
<evidence type="ECO:0000256" key="2">
    <source>
        <dbReference type="ARBA" id="ARBA00001968"/>
    </source>
</evidence>
<evidence type="ECO:0000256" key="1">
    <source>
        <dbReference type="ARBA" id="ARBA00001342"/>
    </source>
</evidence>